<dbReference type="AlphaFoldDB" id="A0A067QYX9"/>
<proteinExistence type="predicted"/>
<feature type="region of interest" description="Disordered" evidence="1">
    <location>
        <begin position="1"/>
        <end position="24"/>
    </location>
</feature>
<organism evidence="2 3">
    <name type="scientific">Zootermopsis nevadensis</name>
    <name type="common">Dampwood termite</name>
    <dbReference type="NCBI Taxonomy" id="136037"/>
    <lineage>
        <taxon>Eukaryota</taxon>
        <taxon>Metazoa</taxon>
        <taxon>Ecdysozoa</taxon>
        <taxon>Arthropoda</taxon>
        <taxon>Hexapoda</taxon>
        <taxon>Insecta</taxon>
        <taxon>Pterygota</taxon>
        <taxon>Neoptera</taxon>
        <taxon>Polyneoptera</taxon>
        <taxon>Dictyoptera</taxon>
        <taxon>Blattodea</taxon>
        <taxon>Blattoidea</taxon>
        <taxon>Termitoidae</taxon>
        <taxon>Termopsidae</taxon>
        <taxon>Zootermopsis</taxon>
    </lineage>
</organism>
<dbReference type="InParanoid" id="A0A067QYX9"/>
<gene>
    <name evidence="2" type="ORF">L798_11654</name>
</gene>
<name>A0A067QYX9_ZOONE</name>
<dbReference type="OMA" id="AGGANKW"/>
<dbReference type="EMBL" id="KK852866">
    <property type="protein sequence ID" value="KDR14727.1"/>
    <property type="molecule type" value="Genomic_DNA"/>
</dbReference>
<feature type="compositionally biased region" description="Basic residues" evidence="1">
    <location>
        <begin position="66"/>
        <end position="76"/>
    </location>
</feature>
<evidence type="ECO:0000256" key="1">
    <source>
        <dbReference type="SAM" id="MobiDB-lite"/>
    </source>
</evidence>
<evidence type="ECO:0000313" key="2">
    <source>
        <dbReference type="EMBL" id="KDR14727.1"/>
    </source>
</evidence>
<dbReference type="Proteomes" id="UP000027135">
    <property type="component" value="Unassembled WGS sequence"/>
</dbReference>
<dbReference type="eggNOG" id="ENOG502TGF6">
    <property type="taxonomic scope" value="Eukaryota"/>
</dbReference>
<accession>A0A067QYX9</accession>
<feature type="region of interest" description="Disordered" evidence="1">
    <location>
        <begin position="42"/>
        <end position="79"/>
    </location>
</feature>
<sequence length="123" mass="12472">MNGNAKLVDDSGSAGGANKWSSQQSCGTPLLVQQAVSNKVSLTVTQQHQHQHHGGSGGGLNNSAISHHHHHHHHHAALTSPFSSLLGAAAAGGNSASYLLGGPGDPLSLNKVVNSAATANHLF</sequence>
<protein>
    <submittedName>
        <fullName evidence="2">Uncharacterized protein</fullName>
    </submittedName>
</protein>
<reference evidence="2 3" key="1">
    <citation type="journal article" date="2014" name="Nat. Commun.">
        <title>Molecular traces of alternative social organization in a termite genome.</title>
        <authorList>
            <person name="Terrapon N."/>
            <person name="Li C."/>
            <person name="Robertson H.M."/>
            <person name="Ji L."/>
            <person name="Meng X."/>
            <person name="Booth W."/>
            <person name="Chen Z."/>
            <person name="Childers C.P."/>
            <person name="Glastad K.M."/>
            <person name="Gokhale K."/>
            <person name="Gowin J."/>
            <person name="Gronenberg W."/>
            <person name="Hermansen R.A."/>
            <person name="Hu H."/>
            <person name="Hunt B.G."/>
            <person name="Huylmans A.K."/>
            <person name="Khalil S.M."/>
            <person name="Mitchell R.D."/>
            <person name="Munoz-Torres M.C."/>
            <person name="Mustard J.A."/>
            <person name="Pan H."/>
            <person name="Reese J.T."/>
            <person name="Scharf M.E."/>
            <person name="Sun F."/>
            <person name="Vogel H."/>
            <person name="Xiao J."/>
            <person name="Yang W."/>
            <person name="Yang Z."/>
            <person name="Yang Z."/>
            <person name="Zhou J."/>
            <person name="Zhu J."/>
            <person name="Brent C.S."/>
            <person name="Elsik C.G."/>
            <person name="Goodisman M.A."/>
            <person name="Liberles D.A."/>
            <person name="Roe R.M."/>
            <person name="Vargo E.L."/>
            <person name="Vilcinskas A."/>
            <person name="Wang J."/>
            <person name="Bornberg-Bauer E."/>
            <person name="Korb J."/>
            <person name="Zhang G."/>
            <person name="Liebig J."/>
        </authorList>
    </citation>
    <scope>NUCLEOTIDE SEQUENCE [LARGE SCALE GENOMIC DNA]</scope>
    <source>
        <tissue evidence="2">Whole organism</tissue>
    </source>
</reference>
<evidence type="ECO:0000313" key="3">
    <source>
        <dbReference type="Proteomes" id="UP000027135"/>
    </source>
</evidence>
<keyword evidence="3" id="KW-1185">Reference proteome</keyword>